<comment type="similarity">
    <text evidence="3">Belongs to the glycosyltransferase GT106 family.</text>
</comment>
<organism evidence="14 15">
    <name type="scientific">Taxus chinensis</name>
    <name type="common">Chinese yew</name>
    <name type="synonym">Taxus wallichiana var. chinensis</name>
    <dbReference type="NCBI Taxonomy" id="29808"/>
    <lineage>
        <taxon>Eukaryota</taxon>
        <taxon>Viridiplantae</taxon>
        <taxon>Streptophyta</taxon>
        <taxon>Embryophyta</taxon>
        <taxon>Tracheophyta</taxon>
        <taxon>Spermatophyta</taxon>
        <taxon>Pinopsida</taxon>
        <taxon>Pinidae</taxon>
        <taxon>Conifers II</taxon>
        <taxon>Cupressales</taxon>
        <taxon>Taxaceae</taxon>
        <taxon>Taxus</taxon>
    </lineage>
</organism>
<gene>
    <name evidence="14" type="ORF">KI387_018294</name>
</gene>
<keyword evidence="5" id="KW-0808">Transferase</keyword>
<dbReference type="GO" id="GO:0016757">
    <property type="term" value="F:glycosyltransferase activity"/>
    <property type="evidence" value="ECO:0007669"/>
    <property type="project" value="UniProtKB-KW"/>
</dbReference>
<dbReference type="InterPro" id="IPR019378">
    <property type="entry name" value="GDP-Fuc_O-FucTrfase"/>
</dbReference>
<dbReference type="EMBL" id="JAHRHJ020000003">
    <property type="protein sequence ID" value="KAH9323655.1"/>
    <property type="molecule type" value="Genomic_DNA"/>
</dbReference>
<accession>A0AA38GMR3</accession>
<evidence type="ECO:0000313" key="14">
    <source>
        <dbReference type="EMBL" id="KAH9323655.1"/>
    </source>
</evidence>
<dbReference type="GO" id="GO:0006004">
    <property type="term" value="P:fucose metabolic process"/>
    <property type="evidence" value="ECO:0007669"/>
    <property type="project" value="UniProtKB-KW"/>
</dbReference>
<keyword evidence="15" id="KW-1185">Reference proteome</keyword>
<evidence type="ECO:0000256" key="2">
    <source>
        <dbReference type="ARBA" id="ARBA00004881"/>
    </source>
</evidence>
<dbReference type="Pfam" id="PF10250">
    <property type="entry name" value="O-FucT"/>
    <property type="match status" value="1"/>
</dbReference>
<keyword evidence="12" id="KW-0119">Carbohydrate metabolism</keyword>
<evidence type="ECO:0000256" key="7">
    <source>
        <dbReference type="ARBA" id="ARBA00022968"/>
    </source>
</evidence>
<evidence type="ECO:0000256" key="13">
    <source>
        <dbReference type="ARBA" id="ARBA00030350"/>
    </source>
</evidence>
<comment type="pathway">
    <text evidence="2">Glycan metabolism.</text>
</comment>
<reference evidence="14 15" key="1">
    <citation type="journal article" date="2021" name="Nat. Plants">
        <title>The Taxus genome provides insights into paclitaxel biosynthesis.</title>
        <authorList>
            <person name="Xiong X."/>
            <person name="Gou J."/>
            <person name="Liao Q."/>
            <person name="Li Y."/>
            <person name="Zhou Q."/>
            <person name="Bi G."/>
            <person name="Li C."/>
            <person name="Du R."/>
            <person name="Wang X."/>
            <person name="Sun T."/>
            <person name="Guo L."/>
            <person name="Liang H."/>
            <person name="Lu P."/>
            <person name="Wu Y."/>
            <person name="Zhang Z."/>
            <person name="Ro D.K."/>
            <person name="Shang Y."/>
            <person name="Huang S."/>
            <person name="Yan J."/>
        </authorList>
    </citation>
    <scope>NUCLEOTIDE SEQUENCE [LARGE SCALE GENOMIC DNA]</scope>
    <source>
        <strain evidence="14">Ta-2019</strain>
    </source>
</reference>
<dbReference type="PANTHER" id="PTHR31741:SF4">
    <property type="entry name" value="O-FUCOSYLTRANSFERASE 28"/>
    <property type="match status" value="1"/>
</dbReference>
<name>A0AA38GMR3_TAXCH</name>
<evidence type="ECO:0000256" key="11">
    <source>
        <dbReference type="ARBA" id="ARBA00023253"/>
    </source>
</evidence>
<evidence type="ECO:0000256" key="4">
    <source>
        <dbReference type="ARBA" id="ARBA00022676"/>
    </source>
</evidence>
<evidence type="ECO:0000313" key="15">
    <source>
        <dbReference type="Proteomes" id="UP000824469"/>
    </source>
</evidence>
<comment type="subcellular location">
    <subcellularLocation>
        <location evidence="1">Membrane</location>
        <topology evidence="1">Single-pass type II membrane protein</topology>
    </subcellularLocation>
</comment>
<evidence type="ECO:0000256" key="12">
    <source>
        <dbReference type="ARBA" id="ARBA00023277"/>
    </source>
</evidence>
<dbReference type="AlphaFoldDB" id="A0AA38GMR3"/>
<evidence type="ECO:0000256" key="5">
    <source>
        <dbReference type="ARBA" id="ARBA00022679"/>
    </source>
</evidence>
<evidence type="ECO:0000256" key="10">
    <source>
        <dbReference type="ARBA" id="ARBA00023180"/>
    </source>
</evidence>
<dbReference type="OMA" id="ELCPLTM"/>
<evidence type="ECO:0000256" key="3">
    <source>
        <dbReference type="ARBA" id="ARBA00007737"/>
    </source>
</evidence>
<feature type="non-terminal residue" evidence="14">
    <location>
        <position position="158"/>
    </location>
</feature>
<protein>
    <recommendedName>
        <fullName evidence="13">O-fucosyltransferase family protein</fullName>
    </recommendedName>
</protein>
<keyword evidence="8" id="KW-1133">Transmembrane helix</keyword>
<evidence type="ECO:0000256" key="9">
    <source>
        <dbReference type="ARBA" id="ARBA00023136"/>
    </source>
</evidence>
<sequence length="158" mass="17980">FEKDMLAFTGCAHNLTSEEAKELQQMRYAVDHWKEKDIDGEEKRRQGACPMTPRETSLLLKALAFPSTTNIYIVAGEAFGNGSIKALYDEFPNIFTHSTLATEEELEPFKDYQNKLAALHYIVAVESDVFVYTYDGNMAKSVQGHRRFEGFRKTLSPD</sequence>
<keyword evidence="6" id="KW-0812">Transmembrane</keyword>
<comment type="caution">
    <text evidence="14">The sequence shown here is derived from an EMBL/GenBank/DDBJ whole genome shotgun (WGS) entry which is preliminary data.</text>
</comment>
<feature type="non-terminal residue" evidence="14">
    <location>
        <position position="1"/>
    </location>
</feature>
<dbReference type="PANTHER" id="PTHR31741">
    <property type="entry name" value="OS02G0726500 PROTEIN-RELATED"/>
    <property type="match status" value="1"/>
</dbReference>
<keyword evidence="9" id="KW-0472">Membrane</keyword>
<keyword evidence="11" id="KW-0294">Fucose metabolism</keyword>
<dbReference type="Proteomes" id="UP000824469">
    <property type="component" value="Unassembled WGS sequence"/>
</dbReference>
<keyword evidence="4" id="KW-0328">Glycosyltransferase</keyword>
<evidence type="ECO:0000256" key="1">
    <source>
        <dbReference type="ARBA" id="ARBA00004606"/>
    </source>
</evidence>
<dbReference type="GO" id="GO:0005737">
    <property type="term" value="C:cytoplasm"/>
    <property type="evidence" value="ECO:0007669"/>
    <property type="project" value="TreeGrafter"/>
</dbReference>
<dbReference type="GO" id="GO:0016020">
    <property type="term" value="C:membrane"/>
    <property type="evidence" value="ECO:0007669"/>
    <property type="project" value="UniProtKB-SubCell"/>
</dbReference>
<keyword evidence="10" id="KW-0325">Glycoprotein</keyword>
<keyword evidence="7" id="KW-0735">Signal-anchor</keyword>
<evidence type="ECO:0000256" key="6">
    <source>
        <dbReference type="ARBA" id="ARBA00022692"/>
    </source>
</evidence>
<proteinExistence type="inferred from homology"/>
<evidence type="ECO:0000256" key="8">
    <source>
        <dbReference type="ARBA" id="ARBA00022989"/>
    </source>
</evidence>